<reference evidence="19" key="1">
    <citation type="submission" date="2025-08" db="UniProtKB">
        <authorList>
            <consortium name="Ensembl"/>
        </authorList>
    </citation>
    <scope>IDENTIFICATION</scope>
</reference>
<dbReference type="PROSITE" id="PS51034">
    <property type="entry name" value="ZP_2"/>
    <property type="match status" value="1"/>
</dbReference>
<evidence type="ECO:0000256" key="15">
    <source>
        <dbReference type="ARBA" id="ARBA00030824"/>
    </source>
</evidence>
<dbReference type="Ensembl" id="ENSMALT00000016791.1">
    <property type="protein sequence ID" value="ENSMALP00000016459.1"/>
    <property type="gene ID" value="ENSMALG00000011521.1"/>
</dbReference>
<dbReference type="GO" id="GO:0032190">
    <property type="term" value="F:acrosin binding"/>
    <property type="evidence" value="ECO:0007669"/>
    <property type="project" value="TreeGrafter"/>
</dbReference>
<keyword evidence="7" id="KW-0272">Extracellular matrix</keyword>
<protein>
    <recommendedName>
        <fullName evidence="4">Zona pellucida sperm-binding protein 3</fullName>
    </recommendedName>
    <alternativeName>
        <fullName evidence="15">Zona pellucida glycoprotein 3</fullName>
    </alternativeName>
</protein>
<keyword evidence="12 16" id="KW-0472">Membrane</keyword>
<keyword evidence="8" id="KW-0165">Cleavage on pair of basic residues</keyword>
<dbReference type="Gene3D" id="2.60.40.4100">
    <property type="entry name" value="Zona pellucida, ZP-C domain"/>
    <property type="match status" value="1"/>
</dbReference>
<keyword evidence="11 16" id="KW-1133">Transmembrane helix</keyword>
<dbReference type="GO" id="GO:0007339">
    <property type="term" value="P:binding of sperm to zona pellucida"/>
    <property type="evidence" value="ECO:0007669"/>
    <property type="project" value="TreeGrafter"/>
</dbReference>
<dbReference type="PANTHER" id="PTHR11576">
    <property type="entry name" value="ZONA PELLUCIDA SPERM-BINDING PROTEIN 3"/>
    <property type="match status" value="1"/>
</dbReference>
<dbReference type="InterPro" id="IPR055356">
    <property type="entry name" value="ZP-N"/>
</dbReference>
<dbReference type="GO" id="GO:2000344">
    <property type="term" value="P:positive regulation of acrosome reaction"/>
    <property type="evidence" value="ECO:0007669"/>
    <property type="project" value="TreeGrafter"/>
</dbReference>
<evidence type="ECO:0000256" key="8">
    <source>
        <dbReference type="ARBA" id="ARBA00022685"/>
    </source>
</evidence>
<keyword evidence="6" id="KW-0964">Secreted</keyword>
<evidence type="ECO:0000256" key="5">
    <source>
        <dbReference type="ARBA" id="ARBA00022475"/>
    </source>
</evidence>
<dbReference type="PANTHER" id="PTHR11576:SF2">
    <property type="entry name" value="ZONA PELLUCIDA SPERM-BINDING PROTEIN 3"/>
    <property type="match status" value="1"/>
</dbReference>
<dbReference type="GO" id="GO:0035803">
    <property type="term" value="P:egg coat formation"/>
    <property type="evidence" value="ECO:0007669"/>
    <property type="project" value="TreeGrafter"/>
</dbReference>
<dbReference type="GO" id="GO:0005886">
    <property type="term" value="C:plasma membrane"/>
    <property type="evidence" value="ECO:0007669"/>
    <property type="project" value="UniProtKB-SubCell"/>
</dbReference>
<dbReference type="GO" id="GO:0031012">
    <property type="term" value="C:extracellular matrix"/>
    <property type="evidence" value="ECO:0007669"/>
    <property type="project" value="TreeGrafter"/>
</dbReference>
<name>A0A3Q3JBW6_MONAL</name>
<evidence type="ECO:0000256" key="2">
    <source>
        <dbReference type="ARBA" id="ARBA00004498"/>
    </source>
</evidence>
<evidence type="ECO:0000259" key="18">
    <source>
        <dbReference type="PROSITE" id="PS51034"/>
    </source>
</evidence>
<evidence type="ECO:0000256" key="4">
    <source>
        <dbReference type="ARBA" id="ARBA00017980"/>
    </source>
</evidence>
<evidence type="ECO:0000256" key="11">
    <source>
        <dbReference type="ARBA" id="ARBA00022989"/>
    </source>
</evidence>
<evidence type="ECO:0000256" key="6">
    <source>
        <dbReference type="ARBA" id="ARBA00022525"/>
    </source>
</evidence>
<feature type="domain" description="ZP" evidence="18">
    <location>
        <begin position="164"/>
        <end position="422"/>
    </location>
</feature>
<dbReference type="SMART" id="SM00241">
    <property type="entry name" value="ZP"/>
    <property type="match status" value="1"/>
</dbReference>
<keyword evidence="20" id="KW-1185">Reference proteome</keyword>
<dbReference type="Pfam" id="PF00100">
    <property type="entry name" value="Zona_pellucida"/>
    <property type="match status" value="1"/>
</dbReference>
<dbReference type="FunFam" id="2.60.40.3210:FF:000001">
    <property type="entry name" value="Zona pellucida sperm-binding protein 3"/>
    <property type="match status" value="1"/>
</dbReference>
<evidence type="ECO:0000256" key="13">
    <source>
        <dbReference type="ARBA" id="ARBA00023157"/>
    </source>
</evidence>
<evidence type="ECO:0000256" key="9">
    <source>
        <dbReference type="ARBA" id="ARBA00022692"/>
    </source>
</evidence>
<keyword evidence="14" id="KW-0325">Glycoprotein</keyword>
<evidence type="ECO:0000256" key="1">
    <source>
        <dbReference type="ARBA" id="ARBA00004251"/>
    </source>
</evidence>
<dbReference type="Gene3D" id="2.60.40.3210">
    <property type="entry name" value="Zona pellucida, ZP-N domain"/>
    <property type="match status" value="1"/>
</dbReference>
<organism evidence="19 20">
    <name type="scientific">Monopterus albus</name>
    <name type="common">Swamp eel</name>
    <dbReference type="NCBI Taxonomy" id="43700"/>
    <lineage>
        <taxon>Eukaryota</taxon>
        <taxon>Metazoa</taxon>
        <taxon>Chordata</taxon>
        <taxon>Craniata</taxon>
        <taxon>Vertebrata</taxon>
        <taxon>Euteleostomi</taxon>
        <taxon>Actinopterygii</taxon>
        <taxon>Neopterygii</taxon>
        <taxon>Teleostei</taxon>
        <taxon>Neoteleostei</taxon>
        <taxon>Acanthomorphata</taxon>
        <taxon>Anabantaria</taxon>
        <taxon>Synbranchiformes</taxon>
        <taxon>Synbranchidae</taxon>
        <taxon>Monopterus</taxon>
    </lineage>
</organism>
<evidence type="ECO:0000256" key="16">
    <source>
        <dbReference type="SAM" id="Phobius"/>
    </source>
</evidence>
<evidence type="ECO:0000256" key="10">
    <source>
        <dbReference type="ARBA" id="ARBA00022729"/>
    </source>
</evidence>
<dbReference type="PRINTS" id="PR00023">
    <property type="entry name" value="ZPELLUCIDA"/>
</dbReference>
<accession>A0A3Q3JBW6</accession>
<comment type="similarity">
    <text evidence="3">Belongs to the ZP domain family. ZPC subfamily.</text>
</comment>
<sequence length="569" mass="63219">MALLGVVLLFLCGNLCAATQTWFNLGSNEVLNQIPHEQMTTSFQLLGSPQTAGDQSNRTKQQDLVRSPVSVQLRSNQLRSPTANNQKALQQMQTIQSLMSLEARKLTSEQHESEEAVHAELLKLPVPRSKIQGLDLDSRVKQESKVLVKFEQRVPVAADSVAAHCGEGEVTIKVKQNFLGNGQLIQPGDLTLGGCAALNTTDHILHFQTKLESCGSARTMTEEALIYTFSLMYLPTPIGNTFILKTNPAEVLIECHYQRRQYVSSHAMRPTWKLFTSNMLSEQQLHFSLHLMTEDWHSQRHSNVYSLSDMIHIEASVLQGHHVPLRVYVDSCVATVNPNPDSQPRYPFINNHGCLTDAKLTGAKSYFMERTQEDKLYFQLKAFRFHRDPRNSLYITCHLKATTISTPISPQHKACSYLTEINRWVASGGDNKVCGCCDTSCSEERRKRSLATDAGLPPAQQWEGMAALGPILLEGSVLQAELSELPQEPVSLLQIQASKMPLVCFTPFCCNLLITKSFNQQNCLLLSSASYPSTALLCGVVAALAVVLLVFMCTICSRRSKRVGYTACT</sequence>
<keyword evidence="9 16" id="KW-0812">Transmembrane</keyword>
<feature type="chain" id="PRO_5018607315" description="Zona pellucida sperm-binding protein 3" evidence="17">
    <location>
        <begin position="19"/>
        <end position="569"/>
    </location>
</feature>
<evidence type="ECO:0000256" key="14">
    <source>
        <dbReference type="ARBA" id="ARBA00023180"/>
    </source>
</evidence>
<feature type="signal peptide" evidence="17">
    <location>
        <begin position="1"/>
        <end position="18"/>
    </location>
</feature>
<dbReference type="InterPro" id="IPR055355">
    <property type="entry name" value="ZP-C"/>
</dbReference>
<dbReference type="InterPro" id="IPR042235">
    <property type="entry name" value="ZP-C_dom"/>
</dbReference>
<dbReference type="InterPro" id="IPR001507">
    <property type="entry name" value="ZP_dom"/>
</dbReference>
<dbReference type="InterPro" id="IPR048290">
    <property type="entry name" value="ZP_chr"/>
</dbReference>
<reference evidence="19" key="2">
    <citation type="submission" date="2025-09" db="UniProtKB">
        <authorList>
            <consortium name="Ensembl"/>
        </authorList>
    </citation>
    <scope>IDENTIFICATION</scope>
</reference>
<dbReference type="Pfam" id="PF23344">
    <property type="entry name" value="ZP-N"/>
    <property type="match status" value="1"/>
</dbReference>
<proteinExistence type="inferred from homology"/>
<dbReference type="FunFam" id="2.60.40.4100:FF:000002">
    <property type="entry name" value="Zona pellucida sperm-binding protein 3"/>
    <property type="match status" value="1"/>
</dbReference>
<keyword evidence="13" id="KW-1015">Disulfide bond</keyword>
<evidence type="ECO:0000313" key="19">
    <source>
        <dbReference type="Ensembl" id="ENSMALP00000016459.1"/>
    </source>
</evidence>
<evidence type="ECO:0000256" key="17">
    <source>
        <dbReference type="SAM" id="SignalP"/>
    </source>
</evidence>
<evidence type="ECO:0000256" key="3">
    <source>
        <dbReference type="ARBA" id="ARBA00006735"/>
    </source>
</evidence>
<evidence type="ECO:0000313" key="20">
    <source>
        <dbReference type="Proteomes" id="UP000261600"/>
    </source>
</evidence>
<keyword evidence="10 17" id="KW-0732">Signal</keyword>
<evidence type="ECO:0000256" key="7">
    <source>
        <dbReference type="ARBA" id="ARBA00022530"/>
    </source>
</evidence>
<keyword evidence="5" id="KW-1003">Cell membrane</keyword>
<evidence type="ECO:0000256" key="12">
    <source>
        <dbReference type="ARBA" id="ARBA00023136"/>
    </source>
</evidence>
<feature type="transmembrane region" description="Helical" evidence="16">
    <location>
        <begin position="531"/>
        <end position="552"/>
    </location>
</feature>
<dbReference type="Proteomes" id="UP000261600">
    <property type="component" value="Unplaced"/>
</dbReference>
<comment type="subcellular location">
    <subcellularLocation>
        <location evidence="1">Cell membrane</location>
        <topology evidence="1">Single-pass type I membrane protein</topology>
    </subcellularLocation>
    <subcellularLocation>
        <location evidence="2">Secreted</location>
        <location evidence="2">Extracellular space</location>
        <location evidence="2">Extracellular matrix</location>
    </subcellularLocation>
</comment>
<dbReference type="STRING" id="43700.ENSMALP00000016459"/>
<dbReference type="AlphaFoldDB" id="A0A3Q3JBW6"/>